<keyword evidence="13" id="KW-1208">Phospholipid metabolism</keyword>
<dbReference type="Pfam" id="PF01066">
    <property type="entry name" value="CDP-OH_P_transf"/>
    <property type="match status" value="1"/>
</dbReference>
<sequence length="247" mass="26905">MITKSIPNLFTIGNLFLGVIAIIMAFNDEPNTAALLVIIAMLMDGLDGRVARALNVQSEFGKELDSLSDVISFGVAPAFIMYQAAFQDVNPAMAWIVTAVFPICGALRLARFNVIAGIPGYFIGLPIPAAGGVLATLALFNSELHFSLLLISTLALSFLMVSNMKYPNFKKLGLPKAAMWSIPIVVAGAAVLAYLFQEAIPKVILALLLVYALWGLKKNVERLLPRRLRGRRRHGHEEEESRSKHSA</sequence>
<dbReference type="InterPro" id="IPR000462">
    <property type="entry name" value="CDP-OH_P_trans"/>
</dbReference>
<evidence type="ECO:0000256" key="4">
    <source>
        <dbReference type="ARBA" id="ARBA00013174"/>
    </source>
</evidence>
<evidence type="ECO:0000256" key="12">
    <source>
        <dbReference type="ARBA" id="ARBA00023209"/>
    </source>
</evidence>
<reference evidence="18" key="1">
    <citation type="journal article" date="2019" name="Int. J. Syst. Evol. Microbiol.">
        <title>The Global Catalogue of Microorganisms (GCM) 10K type strain sequencing project: providing services to taxonomists for standard genome sequencing and annotation.</title>
        <authorList>
            <consortium name="The Broad Institute Genomics Platform"/>
            <consortium name="The Broad Institute Genome Sequencing Center for Infectious Disease"/>
            <person name="Wu L."/>
            <person name="Ma J."/>
        </authorList>
    </citation>
    <scope>NUCLEOTIDE SEQUENCE [LARGE SCALE GENOMIC DNA]</scope>
    <source>
        <strain evidence="18">CGMCC 1.18578</strain>
    </source>
</reference>
<dbReference type="PROSITE" id="PS00379">
    <property type="entry name" value="CDP_ALCOHOL_P_TRANSF"/>
    <property type="match status" value="1"/>
</dbReference>
<keyword evidence="9 16" id="KW-1133">Transmembrane helix</keyword>
<keyword evidence="6" id="KW-0444">Lipid biosynthesis</keyword>
<dbReference type="PANTHER" id="PTHR14269:SF61">
    <property type="entry name" value="CDP-DIACYLGLYCEROL--SERINE O-PHOSPHATIDYLTRANSFERASE"/>
    <property type="match status" value="1"/>
</dbReference>
<keyword evidence="18" id="KW-1185">Reference proteome</keyword>
<evidence type="ECO:0000256" key="2">
    <source>
        <dbReference type="ARBA" id="ARBA00004127"/>
    </source>
</evidence>
<dbReference type="Proteomes" id="UP001596108">
    <property type="component" value="Unassembled WGS sequence"/>
</dbReference>
<dbReference type="GO" id="GO:0003882">
    <property type="term" value="F:CDP-diacylglycerol-serine O-phosphatidyltransferase activity"/>
    <property type="evidence" value="ECO:0007669"/>
    <property type="project" value="UniProtKB-EC"/>
</dbReference>
<evidence type="ECO:0000256" key="9">
    <source>
        <dbReference type="ARBA" id="ARBA00022989"/>
    </source>
</evidence>
<keyword evidence="7 15" id="KW-0808">Transferase</keyword>
<keyword evidence="12" id="KW-0594">Phospholipid biosynthesis</keyword>
<dbReference type="InterPro" id="IPR004533">
    <property type="entry name" value="CDP-diaglyc--ser_O-PTrfase"/>
</dbReference>
<evidence type="ECO:0000256" key="1">
    <source>
        <dbReference type="ARBA" id="ARBA00000287"/>
    </source>
</evidence>
<evidence type="ECO:0000313" key="17">
    <source>
        <dbReference type="EMBL" id="MFC5527985.1"/>
    </source>
</evidence>
<dbReference type="InterPro" id="IPR050324">
    <property type="entry name" value="CDP-alcohol_PTase-I"/>
</dbReference>
<proteinExistence type="inferred from homology"/>
<comment type="similarity">
    <text evidence="3 15">Belongs to the CDP-alcohol phosphatidyltransferase class-I family.</text>
</comment>
<evidence type="ECO:0000256" key="14">
    <source>
        <dbReference type="ARBA" id="ARBA00032361"/>
    </source>
</evidence>
<gene>
    <name evidence="17" type="primary">pssA</name>
    <name evidence="17" type="ORF">ACFPQ4_00730</name>
</gene>
<feature type="transmembrane region" description="Helical" evidence="16">
    <location>
        <begin position="203"/>
        <end position="220"/>
    </location>
</feature>
<feature type="transmembrane region" description="Helical" evidence="16">
    <location>
        <begin position="7"/>
        <end position="26"/>
    </location>
</feature>
<evidence type="ECO:0000256" key="16">
    <source>
        <dbReference type="SAM" id="Phobius"/>
    </source>
</evidence>
<keyword evidence="8 16" id="KW-0812">Transmembrane</keyword>
<evidence type="ECO:0000256" key="6">
    <source>
        <dbReference type="ARBA" id="ARBA00022516"/>
    </source>
</evidence>
<protein>
    <recommendedName>
        <fullName evidence="5">CDP-diacylglycerol--serine O-phosphatidyltransferase</fullName>
        <ecNumber evidence="4">2.7.8.8</ecNumber>
    </recommendedName>
    <alternativeName>
        <fullName evidence="14">Phosphatidylserine synthase</fullName>
    </alternativeName>
</protein>
<dbReference type="EMBL" id="JBHSNC010000003">
    <property type="protein sequence ID" value="MFC5527985.1"/>
    <property type="molecule type" value="Genomic_DNA"/>
</dbReference>
<name>A0ABW0QT44_9BACL</name>
<evidence type="ECO:0000256" key="15">
    <source>
        <dbReference type="RuleBase" id="RU003750"/>
    </source>
</evidence>
<evidence type="ECO:0000256" key="13">
    <source>
        <dbReference type="ARBA" id="ARBA00023264"/>
    </source>
</evidence>
<evidence type="ECO:0000313" key="18">
    <source>
        <dbReference type="Proteomes" id="UP001596108"/>
    </source>
</evidence>
<comment type="caution">
    <text evidence="17">The sequence shown here is derived from an EMBL/GenBank/DDBJ whole genome shotgun (WGS) entry which is preliminary data.</text>
</comment>
<evidence type="ECO:0000256" key="8">
    <source>
        <dbReference type="ARBA" id="ARBA00022692"/>
    </source>
</evidence>
<feature type="transmembrane region" description="Helical" evidence="16">
    <location>
        <begin position="122"/>
        <end position="140"/>
    </location>
</feature>
<evidence type="ECO:0000256" key="10">
    <source>
        <dbReference type="ARBA" id="ARBA00023098"/>
    </source>
</evidence>
<dbReference type="RefSeq" id="WP_378109792.1">
    <property type="nucleotide sequence ID" value="NZ_JBHSNC010000003.1"/>
</dbReference>
<keyword evidence="11 16" id="KW-0472">Membrane</keyword>
<dbReference type="InterPro" id="IPR048254">
    <property type="entry name" value="CDP_ALCOHOL_P_TRANSF_CS"/>
</dbReference>
<keyword evidence="10" id="KW-0443">Lipid metabolism</keyword>
<feature type="transmembrane region" description="Helical" evidence="16">
    <location>
        <begin position="146"/>
        <end position="166"/>
    </location>
</feature>
<comment type="subcellular location">
    <subcellularLocation>
        <location evidence="2">Endomembrane system</location>
        <topology evidence="2">Multi-pass membrane protein</topology>
    </subcellularLocation>
</comment>
<dbReference type="Gene3D" id="1.20.120.1760">
    <property type="match status" value="1"/>
</dbReference>
<dbReference type="InterPro" id="IPR043130">
    <property type="entry name" value="CDP-OH_PTrfase_TM_dom"/>
</dbReference>
<evidence type="ECO:0000256" key="5">
    <source>
        <dbReference type="ARBA" id="ARBA00017171"/>
    </source>
</evidence>
<feature type="transmembrane region" description="Helical" evidence="16">
    <location>
        <begin position="178"/>
        <end position="197"/>
    </location>
</feature>
<accession>A0ABW0QT44</accession>
<feature type="transmembrane region" description="Helical" evidence="16">
    <location>
        <begin position="92"/>
        <end position="110"/>
    </location>
</feature>
<evidence type="ECO:0000256" key="3">
    <source>
        <dbReference type="ARBA" id="ARBA00010441"/>
    </source>
</evidence>
<comment type="catalytic activity">
    <reaction evidence="1">
        <text>a CDP-1,2-diacyl-sn-glycerol + L-serine = a 1,2-diacyl-sn-glycero-3-phospho-L-serine + CMP + H(+)</text>
        <dbReference type="Rhea" id="RHEA:16913"/>
        <dbReference type="ChEBI" id="CHEBI:15378"/>
        <dbReference type="ChEBI" id="CHEBI:33384"/>
        <dbReference type="ChEBI" id="CHEBI:57262"/>
        <dbReference type="ChEBI" id="CHEBI:58332"/>
        <dbReference type="ChEBI" id="CHEBI:60377"/>
        <dbReference type="EC" id="2.7.8.8"/>
    </reaction>
</comment>
<evidence type="ECO:0000256" key="7">
    <source>
        <dbReference type="ARBA" id="ARBA00022679"/>
    </source>
</evidence>
<dbReference type="NCBIfam" id="TIGR00473">
    <property type="entry name" value="pssA"/>
    <property type="match status" value="1"/>
</dbReference>
<organism evidence="17 18">
    <name type="scientific">Cohnella yongneupensis</name>
    <dbReference type="NCBI Taxonomy" id="425006"/>
    <lineage>
        <taxon>Bacteria</taxon>
        <taxon>Bacillati</taxon>
        <taxon>Bacillota</taxon>
        <taxon>Bacilli</taxon>
        <taxon>Bacillales</taxon>
        <taxon>Paenibacillaceae</taxon>
        <taxon>Cohnella</taxon>
    </lineage>
</organism>
<dbReference type="PANTHER" id="PTHR14269">
    <property type="entry name" value="CDP-DIACYLGLYCEROL--GLYCEROL-3-PHOSPHATE 3-PHOSPHATIDYLTRANSFERASE-RELATED"/>
    <property type="match status" value="1"/>
</dbReference>
<dbReference type="EC" id="2.7.8.8" evidence="4"/>
<evidence type="ECO:0000256" key="11">
    <source>
        <dbReference type="ARBA" id="ARBA00023136"/>
    </source>
</evidence>